<sequence>MSDVTESVDVNVPVSTAYNQWTQFESFPLFMEGVESVTQTDELHTHWVTSVGGARREFDAKITEQYPNERIAWNSVGGDAGHAGLVTFHQLSAEQTRVTVQLVWEPQGVVEKVGSMLHLDAHQIKADTKRFKEFIEQQGAAQGGDIVEILLSQHEEVKRKFVQVLSATGGERGRLFSELADLLHTHETGEQQVVHPVTRLNVTGGRKIAADRLEEEQRADQALGELKSMGVDHPDFAIKLDTFHQAVLAHATAEEEQEFPRLTQLPPHRRQAMAVELRAVQSSSIPN</sequence>
<dbReference type="KEGG" id="cai:Caci_6540"/>
<dbReference type="HOGENOM" id="CLU_846466_0_0_11"/>
<dbReference type="PANTHER" id="PTHR33824">
    <property type="entry name" value="POLYKETIDE CYCLASE/DEHYDRASE AND LIPID TRANSPORT SUPERFAMILY PROTEIN"/>
    <property type="match status" value="1"/>
</dbReference>
<dbReference type="Pfam" id="PF03364">
    <property type="entry name" value="Polyketide_cyc"/>
    <property type="match status" value="1"/>
</dbReference>
<reference evidence="3 4" key="1">
    <citation type="journal article" date="2009" name="Stand. Genomic Sci.">
        <title>Complete genome sequence of Catenulispora acidiphila type strain (ID 139908).</title>
        <authorList>
            <person name="Copeland A."/>
            <person name="Lapidus A."/>
            <person name="Glavina Del Rio T."/>
            <person name="Nolan M."/>
            <person name="Lucas S."/>
            <person name="Chen F."/>
            <person name="Tice H."/>
            <person name="Cheng J.F."/>
            <person name="Bruce D."/>
            <person name="Goodwin L."/>
            <person name="Pitluck S."/>
            <person name="Mikhailova N."/>
            <person name="Pati A."/>
            <person name="Ivanova N."/>
            <person name="Mavromatis K."/>
            <person name="Chen A."/>
            <person name="Palaniappan K."/>
            <person name="Chain P."/>
            <person name="Land M."/>
            <person name="Hauser L."/>
            <person name="Chang Y.J."/>
            <person name="Jeffries C.D."/>
            <person name="Chertkov O."/>
            <person name="Brettin T."/>
            <person name="Detter J.C."/>
            <person name="Han C."/>
            <person name="Ali Z."/>
            <person name="Tindall B.J."/>
            <person name="Goker M."/>
            <person name="Bristow J."/>
            <person name="Eisen J.A."/>
            <person name="Markowitz V."/>
            <person name="Hugenholtz P."/>
            <person name="Kyrpides N.C."/>
            <person name="Klenk H.P."/>
        </authorList>
    </citation>
    <scope>NUCLEOTIDE SEQUENCE [LARGE SCALE GENOMIC DNA]</scope>
    <source>
        <strain evidence="4">DSM 44928 / JCM 14897 / NBRC 102108 / NRRL B-24433 / ID139908</strain>
    </source>
</reference>
<evidence type="ECO:0000259" key="2">
    <source>
        <dbReference type="Pfam" id="PF03364"/>
    </source>
</evidence>
<dbReference type="eggNOG" id="COG5592">
    <property type="taxonomic scope" value="Bacteria"/>
</dbReference>
<dbReference type="EMBL" id="CP001700">
    <property type="protein sequence ID" value="ACU75388.1"/>
    <property type="molecule type" value="Genomic_DNA"/>
</dbReference>
<organism evidence="3 4">
    <name type="scientific">Catenulispora acidiphila (strain DSM 44928 / JCM 14897 / NBRC 102108 / NRRL B-24433 / ID139908)</name>
    <dbReference type="NCBI Taxonomy" id="479433"/>
    <lineage>
        <taxon>Bacteria</taxon>
        <taxon>Bacillati</taxon>
        <taxon>Actinomycetota</taxon>
        <taxon>Actinomycetes</taxon>
        <taxon>Catenulisporales</taxon>
        <taxon>Catenulisporaceae</taxon>
        <taxon>Catenulispora</taxon>
    </lineage>
</organism>
<dbReference type="SUPFAM" id="SSF55961">
    <property type="entry name" value="Bet v1-like"/>
    <property type="match status" value="1"/>
</dbReference>
<dbReference type="RefSeq" id="WP_015795117.1">
    <property type="nucleotide sequence ID" value="NC_013131.1"/>
</dbReference>
<dbReference type="InterPro" id="IPR023393">
    <property type="entry name" value="START-like_dom_sf"/>
</dbReference>
<feature type="domain" description="Coenzyme Q-binding protein COQ10 START" evidence="2">
    <location>
        <begin position="10"/>
        <end position="127"/>
    </location>
</feature>
<proteinExistence type="predicted"/>
<accession>C7PY98</accession>
<name>C7PY98_CATAD</name>
<dbReference type="STRING" id="479433.Caci_6540"/>
<feature type="domain" description="Hemerythrin-like" evidence="1">
    <location>
        <begin position="146"/>
        <end position="262"/>
    </location>
</feature>
<dbReference type="Pfam" id="PF01814">
    <property type="entry name" value="Hemerythrin"/>
    <property type="match status" value="1"/>
</dbReference>
<dbReference type="eggNOG" id="COG5637">
    <property type="taxonomic scope" value="Bacteria"/>
</dbReference>
<dbReference type="CDD" id="cd07817">
    <property type="entry name" value="SRPBCC_8"/>
    <property type="match status" value="1"/>
</dbReference>
<dbReference type="PANTHER" id="PTHR33824:SF7">
    <property type="entry name" value="POLYKETIDE CYCLASE_DEHYDRASE AND LIPID TRANSPORT SUPERFAMILY PROTEIN"/>
    <property type="match status" value="1"/>
</dbReference>
<dbReference type="Gene3D" id="3.30.530.20">
    <property type="match status" value="1"/>
</dbReference>
<dbReference type="InterPro" id="IPR005031">
    <property type="entry name" value="COQ10_START"/>
</dbReference>
<dbReference type="InParanoid" id="C7PY98"/>
<dbReference type="InterPro" id="IPR047137">
    <property type="entry name" value="ORF3"/>
</dbReference>
<dbReference type="Proteomes" id="UP000000851">
    <property type="component" value="Chromosome"/>
</dbReference>
<dbReference type="InterPro" id="IPR012312">
    <property type="entry name" value="Hemerythrin-like"/>
</dbReference>
<dbReference type="AlphaFoldDB" id="C7PY98"/>
<protein>
    <submittedName>
        <fullName evidence="3">Cyclase/dehydrase</fullName>
    </submittedName>
</protein>
<keyword evidence="4" id="KW-1185">Reference proteome</keyword>
<evidence type="ECO:0000259" key="1">
    <source>
        <dbReference type="Pfam" id="PF01814"/>
    </source>
</evidence>
<gene>
    <name evidence="3" type="ordered locus">Caci_6540</name>
</gene>
<evidence type="ECO:0000313" key="4">
    <source>
        <dbReference type="Proteomes" id="UP000000851"/>
    </source>
</evidence>
<dbReference type="OrthoDB" id="3695445at2"/>
<evidence type="ECO:0000313" key="3">
    <source>
        <dbReference type="EMBL" id="ACU75388.1"/>
    </source>
</evidence>